<accession>A0A2M9CVM9</accession>
<protein>
    <submittedName>
        <fullName evidence="1">Uncharacterized protein</fullName>
    </submittedName>
</protein>
<name>A0A2M9CVM9_9BACT</name>
<reference evidence="1 2" key="1">
    <citation type="submission" date="2017-11" db="EMBL/GenBank/DDBJ databases">
        <title>Genomic Encyclopedia of Archaeal and Bacterial Type Strains, Phase II (KMG-II): From Individual Species to Whole Genera.</title>
        <authorList>
            <person name="Goeker M."/>
        </authorList>
    </citation>
    <scope>NUCLEOTIDE SEQUENCE [LARGE SCALE GENOMIC DNA]</scope>
    <source>
        <strain evidence="1 2">DSM 27268</strain>
    </source>
</reference>
<proteinExistence type="predicted"/>
<gene>
    <name evidence="1" type="ORF">BXY57_1440</name>
</gene>
<evidence type="ECO:0000313" key="2">
    <source>
        <dbReference type="Proteomes" id="UP000230000"/>
    </source>
</evidence>
<comment type="caution">
    <text evidence="1">The sequence shown here is derived from an EMBL/GenBank/DDBJ whole genome shotgun (WGS) entry which is preliminary data.</text>
</comment>
<evidence type="ECO:0000313" key="1">
    <source>
        <dbReference type="EMBL" id="PJJ75848.1"/>
    </source>
</evidence>
<keyword evidence="2" id="KW-1185">Reference proteome</keyword>
<organism evidence="1 2">
    <name type="scientific">Thermoflavifilum aggregans</name>
    <dbReference type="NCBI Taxonomy" id="454188"/>
    <lineage>
        <taxon>Bacteria</taxon>
        <taxon>Pseudomonadati</taxon>
        <taxon>Bacteroidota</taxon>
        <taxon>Chitinophagia</taxon>
        <taxon>Chitinophagales</taxon>
        <taxon>Chitinophagaceae</taxon>
        <taxon>Thermoflavifilum</taxon>
    </lineage>
</organism>
<dbReference type="AlphaFoldDB" id="A0A2M9CVM9"/>
<sequence length="101" mass="10837">MALKIQALQTDEKGHFIGGFSAAFALAASNPHCTETQYQQVNNCHGGNCPSHCTPHKPTAADSALLYGKNVINNCMKNCSKGCSGGVHRIHFGVYIDTLHH</sequence>
<dbReference type="Proteomes" id="UP000230000">
    <property type="component" value="Unassembled WGS sequence"/>
</dbReference>
<dbReference type="EMBL" id="PGFG01000001">
    <property type="protein sequence ID" value="PJJ75848.1"/>
    <property type="molecule type" value="Genomic_DNA"/>
</dbReference>